<dbReference type="InterPro" id="IPR036942">
    <property type="entry name" value="Beta-barrel_TonB_sf"/>
</dbReference>
<name>A0A839UPZ8_9GAMM</name>
<dbReference type="Proteomes" id="UP000559987">
    <property type="component" value="Unassembled WGS sequence"/>
</dbReference>
<evidence type="ECO:0000256" key="5">
    <source>
        <dbReference type="ARBA" id="ARBA00022729"/>
    </source>
</evidence>
<evidence type="ECO:0000256" key="4">
    <source>
        <dbReference type="ARBA" id="ARBA00022692"/>
    </source>
</evidence>
<dbReference type="Pfam" id="PF07715">
    <property type="entry name" value="Plug"/>
    <property type="match status" value="1"/>
</dbReference>
<evidence type="ECO:0000256" key="3">
    <source>
        <dbReference type="ARBA" id="ARBA00022452"/>
    </source>
</evidence>
<dbReference type="Pfam" id="PF00593">
    <property type="entry name" value="TonB_dep_Rec_b-barrel"/>
    <property type="match status" value="1"/>
</dbReference>
<keyword evidence="4 9" id="KW-0812">Transmembrane</keyword>
<evidence type="ECO:0000256" key="9">
    <source>
        <dbReference type="PROSITE-ProRule" id="PRU01360"/>
    </source>
</evidence>
<evidence type="ECO:0000256" key="8">
    <source>
        <dbReference type="ARBA" id="ARBA00023237"/>
    </source>
</evidence>
<keyword evidence="6 11" id="KW-0798">TonB box</keyword>
<comment type="subcellular location">
    <subcellularLocation>
        <location evidence="1 9">Cell outer membrane</location>
        <topology evidence="1 9">Multi-pass membrane protein</topology>
    </subcellularLocation>
</comment>
<keyword evidence="15" id="KW-0675">Receptor</keyword>
<dbReference type="InterPro" id="IPR037066">
    <property type="entry name" value="Plug_dom_sf"/>
</dbReference>
<evidence type="ECO:0000313" key="15">
    <source>
        <dbReference type="EMBL" id="MBB3167455.1"/>
    </source>
</evidence>
<dbReference type="EMBL" id="JACHXZ010000001">
    <property type="protein sequence ID" value="MBB3167455.1"/>
    <property type="molecule type" value="Genomic_DNA"/>
</dbReference>
<evidence type="ECO:0000256" key="7">
    <source>
        <dbReference type="ARBA" id="ARBA00023136"/>
    </source>
</evidence>
<keyword evidence="8 9" id="KW-0998">Cell outer membrane</keyword>
<reference evidence="15 16" key="1">
    <citation type="submission" date="2020-08" db="EMBL/GenBank/DDBJ databases">
        <title>Genomic Encyclopedia of Type Strains, Phase III (KMG-III): the genomes of soil and plant-associated and newly described type strains.</title>
        <authorList>
            <person name="Whitman W."/>
        </authorList>
    </citation>
    <scope>NUCLEOTIDE SEQUENCE [LARGE SCALE GENOMIC DNA]</scope>
    <source>
        <strain evidence="15 16">CECT 8571</strain>
    </source>
</reference>
<dbReference type="SUPFAM" id="SSF56935">
    <property type="entry name" value="Porins"/>
    <property type="match status" value="1"/>
</dbReference>
<feature type="chain" id="PRO_5032271716" evidence="12">
    <location>
        <begin position="26"/>
        <end position="957"/>
    </location>
</feature>
<comment type="caution">
    <text evidence="15">The sequence shown here is derived from an EMBL/GenBank/DDBJ whole genome shotgun (WGS) entry which is preliminary data.</text>
</comment>
<evidence type="ECO:0000256" key="6">
    <source>
        <dbReference type="ARBA" id="ARBA00023077"/>
    </source>
</evidence>
<dbReference type="PANTHER" id="PTHR47234:SF2">
    <property type="entry name" value="TONB-DEPENDENT RECEPTOR"/>
    <property type="match status" value="1"/>
</dbReference>
<feature type="signal peptide" evidence="12">
    <location>
        <begin position="1"/>
        <end position="25"/>
    </location>
</feature>
<keyword evidence="16" id="KW-1185">Reference proteome</keyword>
<dbReference type="InterPro" id="IPR010917">
    <property type="entry name" value="TonB_rcpt_CS"/>
</dbReference>
<evidence type="ECO:0000259" key="14">
    <source>
        <dbReference type="Pfam" id="PF07715"/>
    </source>
</evidence>
<dbReference type="Gene3D" id="2.40.170.20">
    <property type="entry name" value="TonB-dependent receptor, beta-barrel domain"/>
    <property type="match status" value="1"/>
</dbReference>
<keyword evidence="2 9" id="KW-0813">Transport</keyword>
<evidence type="ECO:0000256" key="10">
    <source>
        <dbReference type="PROSITE-ProRule" id="PRU10144"/>
    </source>
</evidence>
<dbReference type="InterPro" id="IPR012910">
    <property type="entry name" value="Plug_dom"/>
</dbReference>
<gene>
    <name evidence="15" type="ORF">FHS30_000631</name>
</gene>
<keyword evidence="7 9" id="KW-0472">Membrane</keyword>
<comment type="similarity">
    <text evidence="9 11">Belongs to the TonB-dependent receptor family.</text>
</comment>
<dbReference type="GO" id="GO:0009279">
    <property type="term" value="C:cell outer membrane"/>
    <property type="evidence" value="ECO:0007669"/>
    <property type="project" value="UniProtKB-SubCell"/>
</dbReference>
<evidence type="ECO:0000256" key="2">
    <source>
        <dbReference type="ARBA" id="ARBA00022448"/>
    </source>
</evidence>
<evidence type="ECO:0000256" key="1">
    <source>
        <dbReference type="ARBA" id="ARBA00004571"/>
    </source>
</evidence>
<sequence length="957" mass="103296">MKDKPLSMAIRAAILVAIGASPALAQDNNQSVDSSTIDDSTIEQVIVTGSRIARPNAVSVTPVTTLTAEDISLSGEPNLGDFLNTLPALRSTYSGQNSGRFIGTVGLNLLDLRGLGTARTLVLQDGRRHISSSIGTSAVDVNTIPEDLIERVDVITGGASAIYGADAVSGVVNFILKDDFEGIKLSAFGSDTERGGAETTELSLTFGQNFFDDRANISGSVQHTTRGDVYGTSRDWITKGWGTLVNPDDVDPNTGAVIPDNGVPDRIVVPDYRIPFISDNGIAFLPYGDYTFNNDGTARPVIPGDICDINGRCSGGDGYAFVGQYQMYPRMDTSNIFVKGHFDITDSMQLFGEAKYVMHEAESWGQASFSYNVYSSTNPFLDKDLSDRLVADGVPAFGMYRMHSDLGYRGNLAERETMRFVTGLKGDFGGGWSYEASVVYGEYNAEVDYVNNRYNERFAQAIDAIELDGEIVCADADARAAGCEPLNLFGYGLNADSAVDWVMLDNTGSEEKMTQTVFSGYVTGSVIDLPAGPLSVVGGLEYREETSFVDYDEVIKNGETFMNALASTEGEYDVSEAFVEVSAPLVAGLPGVENLAVDAAYRVADYSTVGTTDAWKAGVDWTITEDVRFRATTSQAVRAPNIDELFAPLGQNFFSISDPCDYRELGSAPDPELRRANCAALGLSPDYESPWNGGPTLGGFSGGNPNLIEETATTLTYGVVITPRFADSLTITVDYWDIEIEDAISSYSGQTILDKCVDGATINNAFCGNIERAANGDLVSLTSSSLNASKLTARGVDYEVRYDLALEDLFSSDVGSLSFAVQGTRLFERDDYSFQDEPDSVDPVAGELGDPKDAYNLNVSYNYGNFSMNWGHRYIGDQALYDVGMEEAEAAAPSYTGEVRYNSLRTSYLYEDKIEVYGGVNNLEDKAPPAYLSGTGGGSGMYDTMGRTYYLGMNYTF</sequence>
<dbReference type="RefSeq" id="WP_183908196.1">
    <property type="nucleotide sequence ID" value="NZ_JACHXZ010000001.1"/>
</dbReference>
<accession>A0A839UPZ8</accession>
<protein>
    <submittedName>
        <fullName evidence="15">Outer membrane receptor protein involved in Fe transport</fullName>
    </submittedName>
</protein>
<evidence type="ECO:0000259" key="13">
    <source>
        <dbReference type="Pfam" id="PF00593"/>
    </source>
</evidence>
<evidence type="ECO:0000256" key="11">
    <source>
        <dbReference type="RuleBase" id="RU003357"/>
    </source>
</evidence>
<dbReference type="AlphaFoldDB" id="A0A839UPZ8"/>
<evidence type="ECO:0000313" key="16">
    <source>
        <dbReference type="Proteomes" id="UP000559987"/>
    </source>
</evidence>
<dbReference type="Gene3D" id="2.170.130.10">
    <property type="entry name" value="TonB-dependent receptor, plug domain"/>
    <property type="match status" value="1"/>
</dbReference>
<evidence type="ECO:0000256" key="12">
    <source>
        <dbReference type="SAM" id="SignalP"/>
    </source>
</evidence>
<dbReference type="PROSITE" id="PS01156">
    <property type="entry name" value="TONB_DEPENDENT_REC_2"/>
    <property type="match status" value="1"/>
</dbReference>
<dbReference type="PROSITE" id="PS52016">
    <property type="entry name" value="TONB_DEPENDENT_REC_3"/>
    <property type="match status" value="1"/>
</dbReference>
<keyword evidence="3 9" id="KW-1134">Transmembrane beta strand</keyword>
<proteinExistence type="inferred from homology"/>
<keyword evidence="5 12" id="KW-0732">Signal</keyword>
<feature type="short sequence motif" description="TonB C-terminal box" evidence="10">
    <location>
        <begin position="940"/>
        <end position="957"/>
    </location>
</feature>
<dbReference type="PANTHER" id="PTHR47234">
    <property type="match status" value="1"/>
</dbReference>
<feature type="domain" description="TonB-dependent receptor plug" evidence="14">
    <location>
        <begin position="61"/>
        <end position="171"/>
    </location>
</feature>
<feature type="domain" description="TonB-dependent receptor-like beta-barrel" evidence="13">
    <location>
        <begin position="397"/>
        <end position="923"/>
    </location>
</feature>
<dbReference type="InterPro" id="IPR039426">
    <property type="entry name" value="TonB-dep_rcpt-like"/>
</dbReference>
<organism evidence="15 16">
    <name type="scientific">Simiduia aestuariiviva</name>
    <dbReference type="NCBI Taxonomy" id="1510459"/>
    <lineage>
        <taxon>Bacteria</taxon>
        <taxon>Pseudomonadati</taxon>
        <taxon>Pseudomonadota</taxon>
        <taxon>Gammaproteobacteria</taxon>
        <taxon>Cellvibrionales</taxon>
        <taxon>Cellvibrionaceae</taxon>
        <taxon>Simiduia</taxon>
    </lineage>
</organism>
<dbReference type="InterPro" id="IPR000531">
    <property type="entry name" value="Beta-barrel_TonB"/>
</dbReference>